<protein>
    <submittedName>
        <fullName evidence="1">Uncharacterized protein</fullName>
    </submittedName>
</protein>
<dbReference type="InterPro" id="IPR046155">
    <property type="entry name" value="DUF6157"/>
</dbReference>
<dbReference type="STRING" id="1423959.SAMN05444407_102400"/>
<organism evidence="1 2">
    <name type="scientific">Chryseobacterium contaminans</name>
    <dbReference type="NCBI Taxonomy" id="1423959"/>
    <lineage>
        <taxon>Bacteria</taxon>
        <taxon>Pseudomonadati</taxon>
        <taxon>Bacteroidota</taxon>
        <taxon>Flavobacteriia</taxon>
        <taxon>Flavobacteriales</taxon>
        <taxon>Weeksellaceae</taxon>
        <taxon>Chryseobacterium group</taxon>
        <taxon>Chryseobacterium</taxon>
    </lineage>
</organism>
<dbReference type="Pfam" id="PF19654">
    <property type="entry name" value="DUF6157"/>
    <property type="match status" value="1"/>
</dbReference>
<name>A0A1M6Y866_9FLAO</name>
<dbReference type="AlphaFoldDB" id="A0A1M6Y866"/>
<evidence type="ECO:0000313" key="1">
    <source>
        <dbReference type="EMBL" id="SHL14480.1"/>
    </source>
</evidence>
<dbReference type="EMBL" id="FRBM01000002">
    <property type="protein sequence ID" value="SHL14480.1"/>
    <property type="molecule type" value="Genomic_DNA"/>
</dbReference>
<sequence>MDFIMKQHTTNYINTFIEVAEDCPVSQAQIPPEKKEKTLANLQYEKISNNPYQYTSDDIIFECYAFKNDISEHEKQEERNRFFSKGQACLRSSPLAKRYGFGFHHNKEGKVALYPIESKEYQKLLNDPGITKTKAMRSKRK</sequence>
<accession>A0A1M6Y866</accession>
<proteinExistence type="predicted"/>
<dbReference type="Proteomes" id="UP000184069">
    <property type="component" value="Unassembled WGS sequence"/>
</dbReference>
<evidence type="ECO:0000313" key="2">
    <source>
        <dbReference type="Proteomes" id="UP000184069"/>
    </source>
</evidence>
<gene>
    <name evidence="1" type="ORF">SAMN05444407_102400</name>
</gene>
<reference evidence="1 2" key="1">
    <citation type="submission" date="2016-11" db="EMBL/GenBank/DDBJ databases">
        <authorList>
            <person name="Jaros S."/>
            <person name="Januszkiewicz K."/>
            <person name="Wedrychowicz H."/>
        </authorList>
    </citation>
    <scope>NUCLEOTIDE SEQUENCE [LARGE SCALE GENOMIC DNA]</scope>
    <source>
        <strain evidence="1 2">DSM 27621</strain>
    </source>
</reference>